<dbReference type="RefSeq" id="WP_378168486.1">
    <property type="nucleotide sequence ID" value="NZ_JBHSBU010000002.1"/>
</dbReference>
<evidence type="ECO:0000313" key="2">
    <source>
        <dbReference type="Proteomes" id="UP001595791"/>
    </source>
</evidence>
<organism evidence="1 2">
    <name type="scientific">Chitinimonas lacunae</name>
    <dbReference type="NCBI Taxonomy" id="1963018"/>
    <lineage>
        <taxon>Bacteria</taxon>
        <taxon>Pseudomonadati</taxon>
        <taxon>Pseudomonadota</taxon>
        <taxon>Betaproteobacteria</taxon>
        <taxon>Neisseriales</taxon>
        <taxon>Chitinibacteraceae</taxon>
        <taxon>Chitinimonas</taxon>
    </lineage>
</organism>
<dbReference type="Proteomes" id="UP001595791">
    <property type="component" value="Unassembled WGS sequence"/>
</dbReference>
<name>A0ABV8MYS0_9NEIS</name>
<gene>
    <name evidence="1" type="ORF">ACFOW7_21260</name>
</gene>
<dbReference type="EMBL" id="JBHSBU010000002">
    <property type="protein sequence ID" value="MFC4161872.1"/>
    <property type="molecule type" value="Genomic_DNA"/>
</dbReference>
<evidence type="ECO:0000313" key="1">
    <source>
        <dbReference type="EMBL" id="MFC4161872.1"/>
    </source>
</evidence>
<proteinExistence type="predicted"/>
<reference evidence="2" key="1">
    <citation type="journal article" date="2019" name="Int. J. Syst. Evol. Microbiol.">
        <title>The Global Catalogue of Microorganisms (GCM) 10K type strain sequencing project: providing services to taxonomists for standard genome sequencing and annotation.</title>
        <authorList>
            <consortium name="The Broad Institute Genomics Platform"/>
            <consortium name="The Broad Institute Genome Sequencing Center for Infectious Disease"/>
            <person name="Wu L."/>
            <person name="Ma J."/>
        </authorList>
    </citation>
    <scope>NUCLEOTIDE SEQUENCE [LARGE SCALE GENOMIC DNA]</scope>
    <source>
        <strain evidence="2">LMG 29894</strain>
    </source>
</reference>
<protein>
    <submittedName>
        <fullName evidence="1">Uncharacterized protein</fullName>
    </submittedName>
</protein>
<keyword evidence="2" id="KW-1185">Reference proteome</keyword>
<comment type="caution">
    <text evidence="1">The sequence shown here is derived from an EMBL/GenBank/DDBJ whole genome shotgun (WGS) entry which is preliminary data.</text>
</comment>
<accession>A0ABV8MYS0</accession>
<sequence>MPVISNIDVIVSAIRSSLTAARRTEGKTRRPATSAKKTSLEQRIAARVASIPPSDPEREAKALRAFVEAVLLQELGEQLTNDIGFRQLVDKVAEQIENSETLQKALQLAMHHLFDGKR</sequence>